<proteinExistence type="predicted"/>
<gene>
    <name evidence="2" type="ORF">D7S86_01440</name>
</gene>
<sequence length="152" mass="17195">MSKAVINGETWRRRSASHSTHGSSRGVNLLNWDLIAQEVLSLEQQRESLLQALRSTEQSRAMLDAESDEYARAGGRIAYISRQLSEIKAKGTVAKRYQNLSDHLIKMFKDRVTPTEWKAIVAEARRLHDNQECLSELQALFGDSVVAEVRRG</sequence>
<feature type="region of interest" description="Disordered" evidence="1">
    <location>
        <begin position="1"/>
        <end position="24"/>
    </location>
</feature>
<dbReference type="Proteomes" id="UP000270342">
    <property type="component" value="Unassembled WGS sequence"/>
</dbReference>
<evidence type="ECO:0000313" key="2">
    <source>
        <dbReference type="EMBL" id="RKP58635.1"/>
    </source>
</evidence>
<dbReference type="AlphaFoldDB" id="A0A494Y943"/>
<dbReference type="OrthoDB" id="8929820at2"/>
<protein>
    <submittedName>
        <fullName evidence="2">Uncharacterized protein</fullName>
    </submittedName>
</protein>
<evidence type="ECO:0000313" key="3">
    <source>
        <dbReference type="Proteomes" id="UP000270342"/>
    </source>
</evidence>
<comment type="caution">
    <text evidence="2">The sequence shown here is derived from an EMBL/GenBank/DDBJ whole genome shotgun (WGS) entry which is preliminary data.</text>
</comment>
<dbReference type="EMBL" id="RBZU01000001">
    <property type="protein sequence ID" value="RKP58635.1"/>
    <property type="molecule type" value="Genomic_DNA"/>
</dbReference>
<organism evidence="2 3">
    <name type="scientific">Pararobbsia silviterrae</name>
    <dbReference type="NCBI Taxonomy" id="1792498"/>
    <lineage>
        <taxon>Bacteria</taxon>
        <taxon>Pseudomonadati</taxon>
        <taxon>Pseudomonadota</taxon>
        <taxon>Betaproteobacteria</taxon>
        <taxon>Burkholderiales</taxon>
        <taxon>Burkholderiaceae</taxon>
        <taxon>Pararobbsia</taxon>
    </lineage>
</organism>
<reference evidence="2 3" key="1">
    <citation type="submission" date="2018-10" db="EMBL/GenBank/DDBJ databases">
        <title>Robbsia sp. DHC34, isolated from soil.</title>
        <authorList>
            <person name="Gao Z.-H."/>
            <person name="Qiu L.-H."/>
        </authorList>
    </citation>
    <scope>NUCLEOTIDE SEQUENCE [LARGE SCALE GENOMIC DNA]</scope>
    <source>
        <strain evidence="2 3">DHC34</strain>
    </source>
</reference>
<keyword evidence="3" id="KW-1185">Reference proteome</keyword>
<accession>A0A494Y943</accession>
<name>A0A494Y943_9BURK</name>
<evidence type="ECO:0000256" key="1">
    <source>
        <dbReference type="SAM" id="MobiDB-lite"/>
    </source>
</evidence>
<dbReference type="RefSeq" id="WP_121082494.1">
    <property type="nucleotide sequence ID" value="NZ_RBZU01000001.1"/>
</dbReference>